<protein>
    <recommendedName>
        <fullName evidence="3">histidine kinase</fullName>
        <ecNumber evidence="3">2.7.13.3</ecNumber>
    </recommendedName>
</protein>
<comment type="subcellular location">
    <subcellularLocation>
        <location evidence="2">Cell membrane</location>
    </subcellularLocation>
</comment>
<feature type="domain" description="HAMP" evidence="10">
    <location>
        <begin position="8"/>
        <end position="45"/>
    </location>
</feature>
<dbReference type="InterPro" id="IPR036890">
    <property type="entry name" value="HATPase_C_sf"/>
</dbReference>
<dbReference type="GeneID" id="87624308"/>
<evidence type="ECO:0000256" key="2">
    <source>
        <dbReference type="ARBA" id="ARBA00004236"/>
    </source>
</evidence>
<evidence type="ECO:0000256" key="7">
    <source>
        <dbReference type="ARBA" id="ARBA00022777"/>
    </source>
</evidence>
<dbReference type="PANTHER" id="PTHR45436">
    <property type="entry name" value="SENSOR HISTIDINE KINASE YKOH"/>
    <property type="match status" value="1"/>
</dbReference>
<reference evidence="11 12" key="1">
    <citation type="submission" date="2024-05" db="EMBL/GenBank/DDBJ databases">
        <title>Whole genome sequences of Mycobacterium canettii strains associated with human tuberculosis in Canada.</title>
        <authorList>
            <person name="Islam M.R."/>
            <person name="Soualhine H."/>
        </authorList>
    </citation>
    <scope>NUCLEOTIDE SEQUENCE [LARGE SCALE GENOMIC DNA]</scope>
    <source>
        <strain evidence="11 12">1901080</strain>
    </source>
</reference>
<dbReference type="PANTHER" id="PTHR45436:SF5">
    <property type="entry name" value="SENSOR HISTIDINE KINASE TRCS"/>
    <property type="match status" value="1"/>
</dbReference>
<dbReference type="Proteomes" id="UP001485476">
    <property type="component" value="Unassembled WGS sequence"/>
</dbReference>
<keyword evidence="6" id="KW-0812">Transmembrane</keyword>
<comment type="catalytic activity">
    <reaction evidence="1">
        <text>ATP + protein L-histidine = ADP + protein N-phospho-L-histidine.</text>
        <dbReference type="EC" id="2.7.13.3"/>
    </reaction>
</comment>
<evidence type="ECO:0000313" key="11">
    <source>
        <dbReference type="EMBL" id="MEQ6319185.1"/>
    </source>
</evidence>
<accession>A0ABV1MAK2</accession>
<dbReference type="InterPro" id="IPR050428">
    <property type="entry name" value="TCS_sensor_his_kinase"/>
</dbReference>
<evidence type="ECO:0000256" key="9">
    <source>
        <dbReference type="ARBA" id="ARBA00023012"/>
    </source>
</evidence>
<dbReference type="InterPro" id="IPR003661">
    <property type="entry name" value="HisK_dim/P_dom"/>
</dbReference>
<keyword evidence="7 11" id="KW-0418">Kinase</keyword>
<keyword evidence="8" id="KW-1133">Transmembrane helix</keyword>
<name>A0ABV1MAK2_9MYCO</name>
<keyword evidence="9" id="KW-0902">Two-component regulatory system</keyword>
<organism evidence="11 12">
    <name type="scientific">Mycobacterium canetti</name>
    <dbReference type="NCBI Taxonomy" id="78331"/>
    <lineage>
        <taxon>Bacteria</taxon>
        <taxon>Bacillati</taxon>
        <taxon>Actinomycetota</taxon>
        <taxon>Actinomycetes</taxon>
        <taxon>Mycobacteriales</taxon>
        <taxon>Mycobacteriaceae</taxon>
        <taxon>Mycobacterium</taxon>
        <taxon>Mycobacterium tuberculosis complex</taxon>
    </lineage>
</organism>
<proteinExistence type="predicted"/>
<dbReference type="PROSITE" id="PS50885">
    <property type="entry name" value="HAMP"/>
    <property type="match status" value="1"/>
</dbReference>
<dbReference type="EMBL" id="JBEEEP010000004">
    <property type="protein sequence ID" value="MEQ6319185.1"/>
    <property type="molecule type" value="Genomic_DNA"/>
</dbReference>
<dbReference type="SUPFAM" id="SSF55874">
    <property type="entry name" value="ATPase domain of HSP90 chaperone/DNA topoisomerase II/histidine kinase"/>
    <property type="match status" value="1"/>
</dbReference>
<evidence type="ECO:0000256" key="3">
    <source>
        <dbReference type="ARBA" id="ARBA00012438"/>
    </source>
</evidence>
<evidence type="ECO:0000259" key="10">
    <source>
        <dbReference type="PROSITE" id="PS50885"/>
    </source>
</evidence>
<dbReference type="InterPro" id="IPR036097">
    <property type="entry name" value="HisK_dim/P_sf"/>
</dbReference>
<keyword evidence="8" id="KW-0472">Membrane</keyword>
<evidence type="ECO:0000256" key="5">
    <source>
        <dbReference type="ARBA" id="ARBA00022679"/>
    </source>
</evidence>
<evidence type="ECO:0000256" key="6">
    <source>
        <dbReference type="ARBA" id="ARBA00022692"/>
    </source>
</evidence>
<dbReference type="Gene3D" id="1.10.287.130">
    <property type="match status" value="1"/>
</dbReference>
<gene>
    <name evidence="11" type="ORF">ABDZ14_02595</name>
</gene>
<dbReference type="SUPFAM" id="SSF47384">
    <property type="entry name" value="Homodimeric domain of signal transducing histidine kinase"/>
    <property type="match status" value="1"/>
</dbReference>
<evidence type="ECO:0000256" key="1">
    <source>
        <dbReference type="ARBA" id="ARBA00000085"/>
    </source>
</evidence>
<evidence type="ECO:0000256" key="8">
    <source>
        <dbReference type="ARBA" id="ARBA00022989"/>
    </source>
</evidence>
<evidence type="ECO:0000313" key="12">
    <source>
        <dbReference type="Proteomes" id="UP001485476"/>
    </source>
</evidence>
<comment type="caution">
    <text evidence="11">The sequence shown here is derived from an EMBL/GenBank/DDBJ whole genome shotgun (WGS) entry which is preliminary data.</text>
</comment>
<dbReference type="Pfam" id="PF00512">
    <property type="entry name" value="HisKA"/>
    <property type="match status" value="1"/>
</dbReference>
<keyword evidence="5" id="KW-0808">Transferase</keyword>
<keyword evidence="4" id="KW-0597">Phosphoprotein</keyword>
<dbReference type="RefSeq" id="WP_158520117.1">
    <property type="nucleotide sequence ID" value="NZ_JACEGU010000065.1"/>
</dbReference>
<dbReference type="GO" id="GO:0016301">
    <property type="term" value="F:kinase activity"/>
    <property type="evidence" value="ECO:0007669"/>
    <property type="project" value="UniProtKB-KW"/>
</dbReference>
<sequence>MRIRAAGISATDPHARLPLPLARDEIRYLGTRFNYLLQRLQDALERERQFVSDAGHELRTPLSLLTTELELALRRPRSIPELLAAIRSALAETTDTARTTGGTGLGLAIVDTLSQRNHASITARNRAASGAEISLRLALG</sequence>
<evidence type="ECO:0000256" key="4">
    <source>
        <dbReference type="ARBA" id="ARBA00022553"/>
    </source>
</evidence>
<dbReference type="InterPro" id="IPR003660">
    <property type="entry name" value="HAMP_dom"/>
</dbReference>
<keyword evidence="12" id="KW-1185">Reference proteome</keyword>
<dbReference type="EC" id="2.7.13.3" evidence="3"/>